<keyword evidence="2" id="KW-1185">Reference proteome</keyword>
<comment type="caution">
    <text evidence="1">The sequence shown here is derived from an EMBL/GenBank/DDBJ whole genome shotgun (WGS) entry which is preliminary data.</text>
</comment>
<dbReference type="KEGG" id="bdw:94335818"/>
<proteinExistence type="predicted"/>
<dbReference type="RefSeq" id="XP_067803120.1">
    <property type="nucleotide sequence ID" value="XM_067946556.1"/>
</dbReference>
<dbReference type="Proteomes" id="UP001214638">
    <property type="component" value="Unassembled WGS sequence"/>
</dbReference>
<dbReference type="GeneID" id="94335818"/>
<dbReference type="EMBL" id="JALLKP010000002">
    <property type="protein sequence ID" value="KAK2196278.1"/>
    <property type="molecule type" value="Genomic_DNA"/>
</dbReference>
<evidence type="ECO:0000313" key="2">
    <source>
        <dbReference type="Proteomes" id="UP001214638"/>
    </source>
</evidence>
<organism evidence="1 2">
    <name type="scientific">Babesia duncani</name>
    <dbReference type="NCBI Taxonomy" id="323732"/>
    <lineage>
        <taxon>Eukaryota</taxon>
        <taxon>Sar</taxon>
        <taxon>Alveolata</taxon>
        <taxon>Apicomplexa</taxon>
        <taxon>Aconoidasida</taxon>
        <taxon>Piroplasmida</taxon>
        <taxon>Babesiidae</taxon>
        <taxon>Babesia</taxon>
    </lineage>
</organism>
<accession>A0AAD9PK32</accession>
<gene>
    <name evidence="1" type="ORF">BdWA1_001520</name>
</gene>
<name>A0AAD9PK32_9APIC</name>
<evidence type="ECO:0000313" key="1">
    <source>
        <dbReference type="EMBL" id="KAK2196278.1"/>
    </source>
</evidence>
<protein>
    <submittedName>
        <fullName evidence="1">Uncharacterized protein</fullName>
    </submittedName>
</protein>
<sequence length="1466" mass="167804">MVNKSIESIHPKELYDKTAWLLNKRLSDHDVKGICDYLAFIGWPNLPSKSLNNPNIHVHFPLWVLNKLIPQFKYVTSETYHAKGNKSDFIGFPSIYRACDVSLLSYLIDHVPSPNYLINHSFLLGKIIALRHSFQDQTLNSATFIKKSKHILNLIHDGSPELIVALKSYDELVVEVTKLLHALVEEKKISSKSSRTNSKFILSLNNTDASKIFFDIMEMLKIWMYVLLDLNCDIPFTEDLVQILLDLFKYFCTICDLLVVPLYNTCASKVAFTFVVNNLESLLHVKVYLEDVWTKLRLFSKKGFSNNSIKCISQYICDVANSIFKVLSIPVSLPFASSICDQGTIQICNELQQGNDVDGYNLDDPHIGYAMKYILIIVRYLTQSKCNHEQLIVIRGLMISLPKIFEEIIRTLESFVPYNNCSHGILFYCNTYFLLIMQKIMDVCTEHFEKDNISISSRNYDYFESILCFYTVLNISKNKRIILCTGEESGPLKNVLSESISFLLQTLHRIYSTSNSNIALSYKLKGFDGEWDIMHARECLYDLTLKNIDGSNTLYLPALVWSCLDILISLNLEYADSNLQEILYFLQEDYILCHNEGLDIQTFEATINKFESTTMISLPSQAFVGNLISMYCEANDLISLVDKIGEFITSSNYKEVLFFNHPHACAFRKNYSQSNTLQAPRILQSIYNFISDEKCSEFMFAIFSLYISDISFTNPVIKKVLPPLEKILDSLKLGHNQQSITLGLHVLVVIRKVLLFEHRGLSLDVLFGVLDSLYKYLTSLQEYISQNCNATMITAISWYCYHFAMLLLQKGFEDRNWHGGIEKMIQYVIMQVTNCNDFGLVKIAGSIIIGNPKAFDQFVCYNKCGGMIIKSLTGMEFTFPLLEVLQDLVISIHLDETLSIILMHKLLENLKNDTVGNKCKVSVIRIIRILVDSSLTLYIGSESYIVNVFNNLMRLSCNLIDTSPSCDDDIMQIIIDILDCILRVIKNERAINSFYCTHLILEDYCTFIRLQTNGLNYSCERQGVNFIKFLHVIKSKSLSIVQNIGALQPFSKLFGNILGNLYYIIMSSDLEKKVKLPNVESCYLKCNKTFERVLKTICEFEEFSNLTNVVNGKFETNAITVLVILSFLQYIKHVGELNSLEDFLVHDQKEYNEFMNSAISHIHNCDTSVIDAHLAHYFAIVHIMTYWIDTWNVNVVDFCNAINNTCKIVLELDLIYAPQNAYQAVLNILLGIVNNTDADELKSNTKWATIMDVLFNTIGIKAKNIKGLDFSKESFDILEFSLDHFDSKSIDASMVVRELFKKCPNVEQYQLYQSHLNTIYKRLSLFKSKGKGWEIISCIELLSLLIKQMESPGSGFRKQPLEFLNKGILLDIKVILSLHARDIDGYVKLSDQNRDFQMLLFNYLSNAASSIKLFNLIRRFDAVKSDQGIPLSFGEHLLLLANVGIHLLTEWFVSMLLNNIYPVAKL</sequence>
<reference evidence="1" key="1">
    <citation type="journal article" date="2023" name="Nat. Microbiol.">
        <title>Babesia duncani multi-omics identifies virulence factors and drug targets.</title>
        <authorList>
            <person name="Singh P."/>
            <person name="Lonardi S."/>
            <person name="Liang Q."/>
            <person name="Vydyam P."/>
            <person name="Khabirova E."/>
            <person name="Fang T."/>
            <person name="Gihaz S."/>
            <person name="Thekkiniath J."/>
            <person name="Munshi M."/>
            <person name="Abel S."/>
            <person name="Ciampossin L."/>
            <person name="Batugedara G."/>
            <person name="Gupta M."/>
            <person name="Lu X.M."/>
            <person name="Lenz T."/>
            <person name="Chakravarty S."/>
            <person name="Cornillot E."/>
            <person name="Hu Y."/>
            <person name="Ma W."/>
            <person name="Gonzalez L.M."/>
            <person name="Sanchez S."/>
            <person name="Estrada K."/>
            <person name="Sanchez-Flores A."/>
            <person name="Montero E."/>
            <person name="Harb O.S."/>
            <person name="Le Roch K.G."/>
            <person name="Mamoun C.B."/>
        </authorList>
    </citation>
    <scope>NUCLEOTIDE SEQUENCE</scope>
    <source>
        <strain evidence="1">WA1</strain>
    </source>
</reference>